<evidence type="ECO:0000256" key="2">
    <source>
        <dbReference type="ARBA" id="ARBA00022801"/>
    </source>
</evidence>
<dbReference type="Gene3D" id="3.30.70.360">
    <property type="match status" value="1"/>
</dbReference>
<dbReference type="Gene3D" id="3.40.630.10">
    <property type="entry name" value="Zn peptidases"/>
    <property type="match status" value="1"/>
</dbReference>
<accession>A0ABY2QGT4</accession>
<protein>
    <submittedName>
        <fullName evidence="5">M20/M25/M40 family metallo-hydrolase</fullName>
    </submittedName>
</protein>
<evidence type="ECO:0000259" key="4">
    <source>
        <dbReference type="Pfam" id="PF07687"/>
    </source>
</evidence>
<dbReference type="InterPro" id="IPR011650">
    <property type="entry name" value="Peptidase_M20_dimer"/>
</dbReference>
<feature type="chain" id="PRO_5046681741" evidence="3">
    <location>
        <begin position="22"/>
        <end position="424"/>
    </location>
</feature>
<sequence length="424" mass="44297">MKTLLTLALLASAMASAAAVAQNRDAAAKQFLSSPKFAAAKAKLAADHDRVVADVITLTEIEAPPFKEAKRAAAFLEMLRAEGLTDLTTDAEGNVYGTRKGTGGGPLIVITAHLDTVFPEGTNVKVRREGNMLYAPGIGDDTSSLPVLLAFIRAMNEAKFTTKSDIVFMGNVGEEGPGDLRGTRYLFTKGPLKDRIGYFISLEPGRAGRITNAGVGSKRYKVTFSGPGGHSMGDFGLVNPAYAMANAMVEFGKMKVPAEPRTVYNVGLLEGGTSVNSIPFSTAMTVDMRSVGKAELDTVEKNFLAMLPGAVAAENAARSTAKGKITYEAKQVGDRPVGTTASSTDIVQIATAVTRAAGFTPSYGAGSTDSNIPMSLGIPAVTLGSGFQTMRAHSLEEAMVVDKPKDVDSMAVSLATLLMLAGAK</sequence>
<feature type="domain" description="Peptidase M20 dimerisation" evidence="4">
    <location>
        <begin position="216"/>
        <end position="307"/>
    </location>
</feature>
<dbReference type="EMBL" id="SSTI01000010">
    <property type="protein sequence ID" value="THG38607.1"/>
    <property type="molecule type" value="Genomic_DNA"/>
</dbReference>
<dbReference type="Pfam" id="PF01546">
    <property type="entry name" value="Peptidase_M20"/>
    <property type="match status" value="1"/>
</dbReference>
<keyword evidence="2" id="KW-0378">Hydrolase</keyword>
<evidence type="ECO:0000313" key="5">
    <source>
        <dbReference type="EMBL" id="THG38607.1"/>
    </source>
</evidence>
<name>A0ABY2QGT4_9SPHN</name>
<dbReference type="InterPro" id="IPR036264">
    <property type="entry name" value="Bact_exopeptidase_dim_dom"/>
</dbReference>
<dbReference type="Pfam" id="PF07687">
    <property type="entry name" value="M20_dimer"/>
    <property type="match status" value="1"/>
</dbReference>
<evidence type="ECO:0000256" key="1">
    <source>
        <dbReference type="ARBA" id="ARBA00022723"/>
    </source>
</evidence>
<dbReference type="SUPFAM" id="SSF53187">
    <property type="entry name" value="Zn-dependent exopeptidases"/>
    <property type="match status" value="1"/>
</dbReference>
<dbReference type="SUPFAM" id="SSF55031">
    <property type="entry name" value="Bacterial exopeptidase dimerisation domain"/>
    <property type="match status" value="1"/>
</dbReference>
<dbReference type="InterPro" id="IPR002933">
    <property type="entry name" value="Peptidase_M20"/>
</dbReference>
<evidence type="ECO:0000256" key="3">
    <source>
        <dbReference type="SAM" id="SignalP"/>
    </source>
</evidence>
<evidence type="ECO:0000313" key="6">
    <source>
        <dbReference type="Proteomes" id="UP000308038"/>
    </source>
</evidence>
<keyword evidence="6" id="KW-1185">Reference proteome</keyword>
<dbReference type="PANTHER" id="PTHR43808">
    <property type="entry name" value="ACETYLORNITHINE DEACETYLASE"/>
    <property type="match status" value="1"/>
</dbReference>
<gene>
    <name evidence="5" type="ORF">E5988_13520</name>
</gene>
<reference evidence="5 6" key="1">
    <citation type="submission" date="2019-04" db="EMBL/GenBank/DDBJ databases">
        <title>Microbes associate with the intestines of laboratory mice.</title>
        <authorList>
            <person name="Navarre W."/>
            <person name="Wong E."/>
            <person name="Huang K.C."/>
            <person name="Tropini C."/>
            <person name="Ng K."/>
            <person name="Yu B."/>
        </authorList>
    </citation>
    <scope>NUCLEOTIDE SEQUENCE [LARGE SCALE GENOMIC DNA]</scope>
    <source>
        <strain evidence="5 6">NM83_B4-11</strain>
    </source>
</reference>
<keyword evidence="1" id="KW-0479">Metal-binding</keyword>
<dbReference type="PANTHER" id="PTHR43808:SF17">
    <property type="entry name" value="PEPTIDASE M20"/>
    <property type="match status" value="1"/>
</dbReference>
<comment type="caution">
    <text evidence="5">The sequence shown here is derived from an EMBL/GenBank/DDBJ whole genome shotgun (WGS) entry which is preliminary data.</text>
</comment>
<keyword evidence="3" id="KW-0732">Signal</keyword>
<dbReference type="RefSeq" id="WP_136452018.1">
    <property type="nucleotide sequence ID" value="NZ_SSTI01000010.1"/>
</dbReference>
<dbReference type="InterPro" id="IPR050072">
    <property type="entry name" value="Peptidase_M20A"/>
</dbReference>
<proteinExistence type="predicted"/>
<feature type="signal peptide" evidence="3">
    <location>
        <begin position="1"/>
        <end position="21"/>
    </location>
</feature>
<organism evidence="5 6">
    <name type="scientific">Sphingomonas olei</name>
    <dbReference type="NCBI Taxonomy" id="1886787"/>
    <lineage>
        <taxon>Bacteria</taxon>
        <taxon>Pseudomonadati</taxon>
        <taxon>Pseudomonadota</taxon>
        <taxon>Alphaproteobacteria</taxon>
        <taxon>Sphingomonadales</taxon>
        <taxon>Sphingomonadaceae</taxon>
        <taxon>Sphingomonas</taxon>
    </lineage>
</organism>
<dbReference type="Proteomes" id="UP000308038">
    <property type="component" value="Unassembled WGS sequence"/>
</dbReference>